<comment type="caution">
    <text evidence="1">The sequence shown here is derived from an EMBL/GenBank/DDBJ whole genome shotgun (WGS) entry which is preliminary data.</text>
</comment>
<dbReference type="AlphaFoldDB" id="A0AAW1JH46"/>
<keyword evidence="2" id="KW-1185">Reference proteome</keyword>
<dbReference type="Proteomes" id="UP001458880">
    <property type="component" value="Unassembled WGS sequence"/>
</dbReference>
<protein>
    <submittedName>
        <fullName evidence="1">Uncharacterized protein</fullName>
    </submittedName>
</protein>
<evidence type="ECO:0000313" key="2">
    <source>
        <dbReference type="Proteomes" id="UP001458880"/>
    </source>
</evidence>
<dbReference type="EMBL" id="JASPKY010000388">
    <property type="protein sequence ID" value="KAK9702629.1"/>
    <property type="molecule type" value="Genomic_DNA"/>
</dbReference>
<proteinExistence type="predicted"/>
<accession>A0AAW1JH46</accession>
<gene>
    <name evidence="1" type="ORF">QE152_g29816</name>
</gene>
<evidence type="ECO:0000313" key="1">
    <source>
        <dbReference type="EMBL" id="KAK9702629.1"/>
    </source>
</evidence>
<name>A0AAW1JH46_POPJA</name>
<reference evidence="1 2" key="1">
    <citation type="journal article" date="2024" name="BMC Genomics">
        <title>De novo assembly and annotation of Popillia japonica's genome with initial clues to its potential as an invasive pest.</title>
        <authorList>
            <person name="Cucini C."/>
            <person name="Boschi S."/>
            <person name="Funari R."/>
            <person name="Cardaioli E."/>
            <person name="Iannotti N."/>
            <person name="Marturano G."/>
            <person name="Paoli F."/>
            <person name="Bruttini M."/>
            <person name="Carapelli A."/>
            <person name="Frati F."/>
            <person name="Nardi F."/>
        </authorList>
    </citation>
    <scope>NUCLEOTIDE SEQUENCE [LARGE SCALE GENOMIC DNA]</scope>
    <source>
        <strain evidence="1">DMR45628</strain>
    </source>
</reference>
<organism evidence="1 2">
    <name type="scientific">Popillia japonica</name>
    <name type="common">Japanese beetle</name>
    <dbReference type="NCBI Taxonomy" id="7064"/>
    <lineage>
        <taxon>Eukaryota</taxon>
        <taxon>Metazoa</taxon>
        <taxon>Ecdysozoa</taxon>
        <taxon>Arthropoda</taxon>
        <taxon>Hexapoda</taxon>
        <taxon>Insecta</taxon>
        <taxon>Pterygota</taxon>
        <taxon>Neoptera</taxon>
        <taxon>Endopterygota</taxon>
        <taxon>Coleoptera</taxon>
        <taxon>Polyphaga</taxon>
        <taxon>Scarabaeiformia</taxon>
        <taxon>Scarabaeidae</taxon>
        <taxon>Rutelinae</taxon>
        <taxon>Popillia</taxon>
    </lineage>
</organism>
<sequence>MANIDTIPFGKFLCRQRLEPLPSPVPIYNSSAGQILALHAYESDRANLCTAQRVTRARLSTIYHEYPTPALPQSLATRLIWSRLSSPPSYPFLIPFVASPSLPPSKT</sequence>